<organism evidence="1">
    <name type="scientific">uncultured Caudovirales phage</name>
    <dbReference type="NCBI Taxonomy" id="2100421"/>
    <lineage>
        <taxon>Viruses</taxon>
        <taxon>Duplodnaviria</taxon>
        <taxon>Heunggongvirae</taxon>
        <taxon>Uroviricota</taxon>
        <taxon>Caudoviricetes</taxon>
        <taxon>Peduoviridae</taxon>
        <taxon>Maltschvirus</taxon>
        <taxon>Maltschvirus maltsch</taxon>
    </lineage>
</organism>
<evidence type="ECO:0000313" key="1">
    <source>
        <dbReference type="EMBL" id="CAB4197024.1"/>
    </source>
</evidence>
<gene>
    <name evidence="1" type="ORF">UFOVP1290_544</name>
</gene>
<sequence length="127" mass="14448">MSRRKARDIIFICSAIDDGKLISEMIISKTSEQASSLFKDRFGVLPGAVHGPCWKKPIKKPEAKTSLKFANKMKKAIYNDWEVNAFYLLDPSDFAYLVFIKRTDNQKMPVPKGTVIVPISKLRLLNE</sequence>
<protein>
    <submittedName>
        <fullName evidence="1">Uncharacterized protein</fullName>
    </submittedName>
</protein>
<proteinExistence type="predicted"/>
<accession>A0A6J5RY65</accession>
<reference evidence="1" key="1">
    <citation type="submission" date="2020-05" db="EMBL/GenBank/DDBJ databases">
        <authorList>
            <person name="Chiriac C."/>
            <person name="Salcher M."/>
            <person name="Ghai R."/>
            <person name="Kavagutti S V."/>
        </authorList>
    </citation>
    <scope>NUCLEOTIDE SEQUENCE</scope>
</reference>
<dbReference type="EMBL" id="LR797252">
    <property type="protein sequence ID" value="CAB4197024.1"/>
    <property type="molecule type" value="Genomic_DNA"/>
</dbReference>
<name>A0A6J5RY65_9CAUD</name>